<dbReference type="SUPFAM" id="SSF57863">
    <property type="entry name" value="ArfGap/RecO-like zinc finger"/>
    <property type="match status" value="1"/>
</dbReference>
<dbReference type="Proteomes" id="UP001268256">
    <property type="component" value="Unassembled WGS sequence"/>
</dbReference>
<gene>
    <name evidence="7 9" type="primary">recO</name>
    <name evidence="9" type="ORF">RIF25_16630</name>
</gene>
<dbReference type="InterPro" id="IPR012340">
    <property type="entry name" value="NA-bd_OB-fold"/>
</dbReference>
<dbReference type="GO" id="GO:0043590">
    <property type="term" value="C:bacterial nucleoid"/>
    <property type="evidence" value="ECO:0007669"/>
    <property type="project" value="TreeGrafter"/>
</dbReference>
<dbReference type="InterPro" id="IPR037278">
    <property type="entry name" value="ARFGAP/RecO"/>
</dbReference>
<keyword evidence="3 7" id="KW-0227">DNA damage</keyword>
<evidence type="ECO:0000256" key="1">
    <source>
        <dbReference type="ARBA" id="ARBA00007452"/>
    </source>
</evidence>
<keyword evidence="5 7" id="KW-0234">DNA repair</keyword>
<dbReference type="RefSeq" id="WP_322879627.1">
    <property type="nucleotide sequence ID" value="NZ_JAVMIP010000029.1"/>
</dbReference>
<dbReference type="PANTHER" id="PTHR33991">
    <property type="entry name" value="DNA REPAIR PROTEIN RECO"/>
    <property type="match status" value="1"/>
</dbReference>
<dbReference type="Pfam" id="PF02565">
    <property type="entry name" value="RecO_C"/>
    <property type="match status" value="1"/>
</dbReference>
<dbReference type="InterPro" id="IPR003717">
    <property type="entry name" value="RecO"/>
</dbReference>
<dbReference type="AlphaFoldDB" id="A0AAE4JZR0"/>
<proteinExistence type="inferred from homology"/>
<dbReference type="EMBL" id="JAVMIP010000029">
    <property type="protein sequence ID" value="MDS3862424.1"/>
    <property type="molecule type" value="Genomic_DNA"/>
</dbReference>
<dbReference type="InterPro" id="IPR042242">
    <property type="entry name" value="RecO_C"/>
</dbReference>
<evidence type="ECO:0000259" key="8">
    <source>
        <dbReference type="Pfam" id="PF11967"/>
    </source>
</evidence>
<keyword evidence="4 7" id="KW-0233">DNA recombination</keyword>
<evidence type="ECO:0000256" key="3">
    <source>
        <dbReference type="ARBA" id="ARBA00022763"/>
    </source>
</evidence>
<dbReference type="GO" id="GO:0006302">
    <property type="term" value="P:double-strand break repair"/>
    <property type="evidence" value="ECO:0007669"/>
    <property type="project" value="TreeGrafter"/>
</dbReference>
<dbReference type="Gene3D" id="1.20.1440.120">
    <property type="entry name" value="Recombination protein O, C-terminal domain"/>
    <property type="match status" value="1"/>
</dbReference>
<dbReference type="SUPFAM" id="SSF50249">
    <property type="entry name" value="Nucleic acid-binding proteins"/>
    <property type="match status" value="1"/>
</dbReference>
<accession>A0AAE4JZR0</accession>
<dbReference type="NCBIfam" id="TIGR00613">
    <property type="entry name" value="reco"/>
    <property type="match status" value="1"/>
</dbReference>
<evidence type="ECO:0000256" key="6">
    <source>
        <dbReference type="ARBA" id="ARBA00033409"/>
    </source>
</evidence>
<feature type="domain" description="DNA replication/recombination mediator RecO N-terminal" evidence="8">
    <location>
        <begin position="1"/>
        <end position="79"/>
    </location>
</feature>
<comment type="caution">
    <text evidence="9">The sequence shown here is derived from an EMBL/GenBank/DDBJ whole genome shotgun (WGS) entry which is preliminary data.</text>
</comment>
<evidence type="ECO:0000256" key="7">
    <source>
        <dbReference type="HAMAP-Rule" id="MF_00201"/>
    </source>
</evidence>
<dbReference type="Pfam" id="PF11967">
    <property type="entry name" value="RecO_N"/>
    <property type="match status" value="1"/>
</dbReference>
<evidence type="ECO:0000256" key="4">
    <source>
        <dbReference type="ARBA" id="ARBA00023172"/>
    </source>
</evidence>
<dbReference type="InterPro" id="IPR022572">
    <property type="entry name" value="DNA_rep/recomb_RecO_N"/>
</dbReference>
<dbReference type="HAMAP" id="MF_00201">
    <property type="entry name" value="RecO"/>
    <property type="match status" value="1"/>
</dbReference>
<sequence length="270" mass="30044">MSPTYKAVGINLKAMPLGESDRLLTVLTRDQGLLKLVAAGARQPKSKLGGRTALFVVNHLLIRPGRTLDKIAQCELIYAYPRLSQHLTTLAAGQYVAEIVLYLARQQQTQADLFDLFCQTLQDLEQVQGRAVMETLLESIWQILAWAGITPQWDESWLPDNQDLLNPDWRIGFNLGAGSFVPLSQPLSSLYVRGTHGFSLLSAGEFQILAWIAAPVEARQGEMGRRPIQPLAAWLGVERLLRQYMQFHLEHPLKAASLLDSCFSPIPAST</sequence>
<dbReference type="GO" id="GO:0006310">
    <property type="term" value="P:DNA recombination"/>
    <property type="evidence" value="ECO:0007669"/>
    <property type="project" value="UniProtKB-UniRule"/>
</dbReference>
<organism evidence="9 10">
    <name type="scientific">Pseudocalidococcus azoricus BACA0444</name>
    <dbReference type="NCBI Taxonomy" id="2918990"/>
    <lineage>
        <taxon>Bacteria</taxon>
        <taxon>Bacillati</taxon>
        <taxon>Cyanobacteriota</taxon>
        <taxon>Cyanophyceae</taxon>
        <taxon>Acaryochloridales</taxon>
        <taxon>Thermosynechococcaceae</taxon>
        <taxon>Pseudocalidococcus</taxon>
        <taxon>Pseudocalidococcus azoricus</taxon>
    </lineage>
</organism>
<evidence type="ECO:0000256" key="5">
    <source>
        <dbReference type="ARBA" id="ARBA00023204"/>
    </source>
</evidence>
<evidence type="ECO:0000256" key="2">
    <source>
        <dbReference type="ARBA" id="ARBA00021310"/>
    </source>
</evidence>
<comment type="similarity">
    <text evidence="1 7">Belongs to the RecO family.</text>
</comment>
<keyword evidence="10" id="KW-1185">Reference proteome</keyword>
<protein>
    <recommendedName>
        <fullName evidence="2 7">DNA repair protein RecO</fullName>
    </recommendedName>
    <alternativeName>
        <fullName evidence="6 7">Recombination protein O</fullName>
    </alternativeName>
</protein>
<evidence type="ECO:0000313" key="10">
    <source>
        <dbReference type="Proteomes" id="UP001268256"/>
    </source>
</evidence>
<comment type="function">
    <text evidence="7">Involved in DNA repair and RecF pathway recombination.</text>
</comment>
<dbReference type="Gene3D" id="2.40.50.140">
    <property type="entry name" value="Nucleic acid-binding proteins"/>
    <property type="match status" value="1"/>
</dbReference>
<reference evidence="10" key="1">
    <citation type="submission" date="2023-07" db="EMBL/GenBank/DDBJ databases">
        <authorList>
            <person name="Luz R."/>
            <person name="Cordeiro R."/>
            <person name="Fonseca A."/>
            <person name="Goncalves V."/>
        </authorList>
    </citation>
    <scope>NUCLEOTIDE SEQUENCE [LARGE SCALE GENOMIC DNA]</scope>
    <source>
        <strain evidence="10">BACA0444</strain>
    </source>
</reference>
<name>A0AAE4JZR0_9CYAN</name>
<evidence type="ECO:0000313" key="9">
    <source>
        <dbReference type="EMBL" id="MDS3862424.1"/>
    </source>
</evidence>
<dbReference type="PANTHER" id="PTHR33991:SF1">
    <property type="entry name" value="DNA REPAIR PROTEIN RECO"/>
    <property type="match status" value="1"/>
</dbReference>